<organism evidence="2">
    <name type="scientific">marine sediment metagenome</name>
    <dbReference type="NCBI Taxonomy" id="412755"/>
    <lineage>
        <taxon>unclassified sequences</taxon>
        <taxon>metagenomes</taxon>
        <taxon>ecological metagenomes</taxon>
    </lineage>
</organism>
<keyword evidence="1" id="KW-0812">Transmembrane</keyword>
<reference evidence="2" key="1">
    <citation type="journal article" date="2015" name="Nature">
        <title>Complex archaea that bridge the gap between prokaryotes and eukaryotes.</title>
        <authorList>
            <person name="Spang A."/>
            <person name="Saw J.H."/>
            <person name="Jorgensen S.L."/>
            <person name="Zaremba-Niedzwiedzka K."/>
            <person name="Martijn J."/>
            <person name="Lind A.E."/>
            <person name="van Eijk R."/>
            <person name="Schleper C."/>
            <person name="Guy L."/>
            <person name="Ettema T.J."/>
        </authorList>
    </citation>
    <scope>NUCLEOTIDE SEQUENCE</scope>
</reference>
<feature type="transmembrane region" description="Helical" evidence="1">
    <location>
        <begin position="59"/>
        <end position="77"/>
    </location>
</feature>
<accession>A0A0F9QK21</accession>
<comment type="caution">
    <text evidence="2">The sequence shown here is derived from an EMBL/GenBank/DDBJ whole genome shotgun (WGS) entry which is preliminary data.</text>
</comment>
<keyword evidence="1" id="KW-0472">Membrane</keyword>
<name>A0A0F9QK21_9ZZZZ</name>
<evidence type="ECO:0000256" key="1">
    <source>
        <dbReference type="SAM" id="Phobius"/>
    </source>
</evidence>
<keyword evidence="1" id="KW-1133">Transmembrane helix</keyword>
<dbReference type="AlphaFoldDB" id="A0A0F9QK21"/>
<feature type="transmembrane region" description="Helical" evidence="1">
    <location>
        <begin position="7"/>
        <end position="26"/>
    </location>
</feature>
<evidence type="ECO:0000313" key="2">
    <source>
        <dbReference type="EMBL" id="KKN13516.1"/>
    </source>
</evidence>
<protein>
    <submittedName>
        <fullName evidence="2">Uncharacterized protein</fullName>
    </submittedName>
</protein>
<proteinExistence type="predicted"/>
<gene>
    <name evidence="2" type="ORF">LCGC14_1005720</name>
</gene>
<dbReference type="EMBL" id="LAZR01003916">
    <property type="protein sequence ID" value="KKN13516.1"/>
    <property type="molecule type" value="Genomic_DNA"/>
</dbReference>
<sequence length="84" mass="9658">MNRKQWFVLAWSCMIIGILFIGLDTMNGGCLRAKMSSLTAEPADLGDVWCVVNSEMYEPFIYLAYMLWVVFLILGFLEPKEDLK</sequence>